<gene>
    <name evidence="2" type="ORF">GCM10017600_24790</name>
</gene>
<dbReference type="InterPro" id="IPR002513">
    <property type="entry name" value="Tn3_Tnp_DDE_dom"/>
</dbReference>
<evidence type="ECO:0000313" key="3">
    <source>
        <dbReference type="Proteomes" id="UP001143474"/>
    </source>
</evidence>
<evidence type="ECO:0000313" key="2">
    <source>
        <dbReference type="EMBL" id="GLK09073.1"/>
    </source>
</evidence>
<evidence type="ECO:0000259" key="1">
    <source>
        <dbReference type="Pfam" id="PF01526"/>
    </source>
</evidence>
<sequence>MGTVRAYDLIRMLSADGRTTGLGEAFAHYGRISKMLHLLQFIADEGYRRMIGTQLNVQEARHRLAQKIAFGNRGQLPQRYREGLEDQLGSLGLALNAVIWWNSLYLDAAVKHLREQGFPVTDEMCARLSPIQYDHINFLGRYAFSRADVAGVCGPSTTASTRAPERRFRALVRRPRGHELGEVRVRRASARTLRA</sequence>
<reference evidence="2" key="2">
    <citation type="submission" date="2023-01" db="EMBL/GenBank/DDBJ databases">
        <authorList>
            <person name="Sun Q."/>
            <person name="Evtushenko L."/>
        </authorList>
    </citation>
    <scope>NUCLEOTIDE SEQUENCE</scope>
    <source>
        <strain evidence="2">VKM Ac-2007</strain>
    </source>
</reference>
<dbReference type="Pfam" id="PF01526">
    <property type="entry name" value="DDE_Tnp_Tn3"/>
    <property type="match status" value="1"/>
</dbReference>
<dbReference type="GO" id="GO:0006313">
    <property type="term" value="P:DNA transposition"/>
    <property type="evidence" value="ECO:0007669"/>
    <property type="project" value="InterPro"/>
</dbReference>
<dbReference type="Proteomes" id="UP001143474">
    <property type="component" value="Unassembled WGS sequence"/>
</dbReference>
<protein>
    <recommendedName>
        <fullName evidence="1">Tn3 transposase DDE domain-containing protein</fullName>
    </recommendedName>
</protein>
<organism evidence="2 3">
    <name type="scientific">Streptosporangium carneum</name>
    <dbReference type="NCBI Taxonomy" id="47481"/>
    <lineage>
        <taxon>Bacteria</taxon>
        <taxon>Bacillati</taxon>
        <taxon>Actinomycetota</taxon>
        <taxon>Actinomycetes</taxon>
        <taxon>Streptosporangiales</taxon>
        <taxon>Streptosporangiaceae</taxon>
        <taxon>Streptosporangium</taxon>
    </lineage>
</organism>
<dbReference type="AlphaFoldDB" id="A0A9W6MCT6"/>
<dbReference type="GO" id="GO:0004803">
    <property type="term" value="F:transposase activity"/>
    <property type="evidence" value="ECO:0007669"/>
    <property type="project" value="InterPro"/>
</dbReference>
<name>A0A9W6MCT6_9ACTN</name>
<dbReference type="EMBL" id="BSEV01000004">
    <property type="protein sequence ID" value="GLK09073.1"/>
    <property type="molecule type" value="Genomic_DNA"/>
</dbReference>
<proteinExistence type="predicted"/>
<feature type="domain" description="Tn3 transposase DDE" evidence="1">
    <location>
        <begin position="2"/>
        <end position="142"/>
    </location>
</feature>
<keyword evidence="3" id="KW-1185">Reference proteome</keyword>
<comment type="caution">
    <text evidence="2">The sequence shown here is derived from an EMBL/GenBank/DDBJ whole genome shotgun (WGS) entry which is preliminary data.</text>
</comment>
<reference evidence="2" key="1">
    <citation type="journal article" date="2014" name="Int. J. Syst. Evol. Microbiol.">
        <title>Complete genome sequence of Corynebacterium casei LMG S-19264T (=DSM 44701T), isolated from a smear-ripened cheese.</title>
        <authorList>
            <consortium name="US DOE Joint Genome Institute (JGI-PGF)"/>
            <person name="Walter F."/>
            <person name="Albersmeier A."/>
            <person name="Kalinowski J."/>
            <person name="Ruckert C."/>
        </authorList>
    </citation>
    <scope>NUCLEOTIDE SEQUENCE</scope>
    <source>
        <strain evidence="2">VKM Ac-2007</strain>
    </source>
</reference>
<accession>A0A9W6MCT6</accession>